<reference evidence="6" key="1">
    <citation type="submission" date="2021-01" db="EMBL/GenBank/DDBJ databases">
        <authorList>
            <consortium name="Genoscope - CEA"/>
            <person name="William W."/>
        </authorList>
    </citation>
    <scope>NUCLEOTIDE SEQUENCE</scope>
</reference>
<dbReference type="InterPro" id="IPR029319">
    <property type="entry name" value="DNA_ligase_OB"/>
</dbReference>
<keyword evidence="4" id="KW-0234">DNA repair</keyword>
<dbReference type="CDD" id="cd08041">
    <property type="entry name" value="OBF_kDNA_ligase_like"/>
    <property type="match status" value="1"/>
</dbReference>
<dbReference type="NCBIfam" id="NF006592">
    <property type="entry name" value="PRK09125.1"/>
    <property type="match status" value="1"/>
</dbReference>
<sequence>MNSEIYLVKQNQLFWHSKLLSTNPVTLQIRSGILNTNWEKPDNLQIELKKYNTLQEGILDIGEMLKLKLRQGYHEIKPSEIVKTYEQISFPEAEYKYELDLKYKQFQQQKGEIDDKQLTKKEQIVQKIEKKQKLRQPGLGLPDKSCSELLDDATQGRLISVWPKYKMRPNLGENLGLGPTFSKSQRISCLLASNWTVSIDPKGYYMSEKLDGMRMIWTGMEMFTRNGYSLKFPSYFIEGWPTTYLDGELWINRGTFNKVLTSVRKRTADPNAWKIIKYMVFDAPFLQEPFSDRYAKLKKAIEKIKNPHLVYVPHKICKGKEHLAEELAEVQNNGGEGLMLRDPDSLYDGTRSKSLLKVKSSLDAEAVIIDYIEDTHMKKDDVLGGFLVRNEEGLEFEVGLGLKIGIKKQRPPIGTKITYKYCGLAENGYPKFPEFVRQYPQDI</sequence>
<keyword evidence="7" id="KW-1185">Reference proteome</keyword>
<dbReference type="Pfam" id="PF14743">
    <property type="entry name" value="DNA_ligase_OB_2"/>
    <property type="match status" value="1"/>
</dbReference>
<evidence type="ECO:0000256" key="3">
    <source>
        <dbReference type="ARBA" id="ARBA00022763"/>
    </source>
</evidence>
<accession>A0A8S1JQM2</accession>
<dbReference type="Proteomes" id="UP000688137">
    <property type="component" value="Unassembled WGS sequence"/>
</dbReference>
<dbReference type="GO" id="GO:0005524">
    <property type="term" value="F:ATP binding"/>
    <property type="evidence" value="ECO:0007669"/>
    <property type="project" value="InterPro"/>
</dbReference>
<dbReference type="InterPro" id="IPR050326">
    <property type="entry name" value="NAD_dep_DNA_ligaseB"/>
</dbReference>
<dbReference type="GO" id="GO:0006260">
    <property type="term" value="P:DNA replication"/>
    <property type="evidence" value="ECO:0007669"/>
    <property type="project" value="UniProtKB-KW"/>
</dbReference>
<evidence type="ECO:0000313" key="6">
    <source>
        <dbReference type="EMBL" id="CAD8043889.1"/>
    </source>
</evidence>
<keyword evidence="3" id="KW-0227">DNA damage</keyword>
<keyword evidence="2" id="KW-0235">DNA replication</keyword>
<evidence type="ECO:0000256" key="1">
    <source>
        <dbReference type="ARBA" id="ARBA00022598"/>
    </source>
</evidence>
<dbReference type="GO" id="GO:0006310">
    <property type="term" value="P:DNA recombination"/>
    <property type="evidence" value="ECO:0007669"/>
    <property type="project" value="InterPro"/>
</dbReference>
<dbReference type="PANTHER" id="PTHR47810:SF1">
    <property type="entry name" value="DNA LIGASE B"/>
    <property type="match status" value="1"/>
</dbReference>
<dbReference type="OMA" id="YVPHKIC"/>
<dbReference type="AlphaFoldDB" id="A0A8S1JQM2"/>
<dbReference type="CDD" id="cd07896">
    <property type="entry name" value="Adenylation_kDNA_ligase_like"/>
    <property type="match status" value="1"/>
</dbReference>
<name>A0A8S1JQM2_PARPR</name>
<dbReference type="GO" id="GO:0003910">
    <property type="term" value="F:DNA ligase (ATP) activity"/>
    <property type="evidence" value="ECO:0007669"/>
    <property type="project" value="InterPro"/>
</dbReference>
<gene>
    <name evidence="6" type="ORF">PPRIM_AZ9-3.1.T0050544</name>
</gene>
<proteinExistence type="predicted"/>
<organism evidence="6 7">
    <name type="scientific">Paramecium primaurelia</name>
    <dbReference type="NCBI Taxonomy" id="5886"/>
    <lineage>
        <taxon>Eukaryota</taxon>
        <taxon>Sar</taxon>
        <taxon>Alveolata</taxon>
        <taxon>Ciliophora</taxon>
        <taxon>Intramacronucleata</taxon>
        <taxon>Oligohymenophorea</taxon>
        <taxon>Peniculida</taxon>
        <taxon>Parameciidae</taxon>
        <taxon>Paramecium</taxon>
    </lineage>
</organism>
<evidence type="ECO:0000259" key="5">
    <source>
        <dbReference type="PROSITE" id="PS50160"/>
    </source>
</evidence>
<comment type="caution">
    <text evidence="6">The sequence shown here is derived from an EMBL/GenBank/DDBJ whole genome shotgun (WGS) entry which is preliminary data.</text>
</comment>
<dbReference type="EMBL" id="CAJJDM010000002">
    <property type="protein sequence ID" value="CAD8043889.1"/>
    <property type="molecule type" value="Genomic_DNA"/>
</dbReference>
<dbReference type="Pfam" id="PF01068">
    <property type="entry name" value="DNA_ligase_A_M"/>
    <property type="match status" value="1"/>
</dbReference>
<protein>
    <recommendedName>
        <fullName evidence="5">ATP-dependent DNA ligase family profile domain-containing protein</fullName>
    </recommendedName>
</protein>
<keyword evidence="1" id="KW-0436">Ligase</keyword>
<dbReference type="PANTHER" id="PTHR47810">
    <property type="entry name" value="DNA LIGASE"/>
    <property type="match status" value="1"/>
</dbReference>
<evidence type="ECO:0000256" key="4">
    <source>
        <dbReference type="ARBA" id="ARBA00023204"/>
    </source>
</evidence>
<evidence type="ECO:0000256" key="2">
    <source>
        <dbReference type="ARBA" id="ARBA00022705"/>
    </source>
</evidence>
<dbReference type="GO" id="GO:0006281">
    <property type="term" value="P:DNA repair"/>
    <property type="evidence" value="ECO:0007669"/>
    <property type="project" value="UniProtKB-KW"/>
</dbReference>
<evidence type="ECO:0000313" key="7">
    <source>
        <dbReference type="Proteomes" id="UP000688137"/>
    </source>
</evidence>
<dbReference type="PROSITE" id="PS50160">
    <property type="entry name" value="DNA_LIGASE_A3"/>
    <property type="match status" value="1"/>
</dbReference>
<dbReference type="InterPro" id="IPR012310">
    <property type="entry name" value="DNA_ligase_ATP-dep_cent"/>
</dbReference>
<feature type="domain" description="ATP-dependent DNA ligase family profile" evidence="5">
    <location>
        <begin position="282"/>
        <end position="393"/>
    </location>
</feature>